<keyword evidence="1" id="KW-0472">Membrane</keyword>
<sequence length="45" mass="4963">MEIFGVKDILFGAGVIGVSLFAIFIIGLFIFMVLSILVKILLMFI</sequence>
<name>F6D2A6_METPW</name>
<dbReference type="AlphaFoldDB" id="F6D2A6"/>
<dbReference type="HOGENOM" id="CLU_3194556_0_0_2"/>
<proteinExistence type="predicted"/>
<dbReference type="RefSeq" id="WP_013826122.1">
    <property type="nucleotide sequence ID" value="NC_015574.1"/>
</dbReference>
<feature type="transmembrane region" description="Helical" evidence="1">
    <location>
        <begin position="20"/>
        <end position="42"/>
    </location>
</feature>
<dbReference type="KEGG" id="mew:MSWAN_1612"/>
<protein>
    <submittedName>
        <fullName evidence="2">Uncharacterized protein</fullName>
    </submittedName>
</protein>
<keyword evidence="1" id="KW-0812">Transmembrane</keyword>
<gene>
    <name evidence="2" type="ordered locus">MSWAN_1612</name>
</gene>
<reference evidence="2 3" key="1">
    <citation type="journal article" date="2014" name="Int. J. Syst. Evol. Microbiol.">
        <title>Methanobacterium paludis sp. nov. and a novel strain of Methanobacterium lacus isolated from northern peatlands.</title>
        <authorList>
            <person name="Cadillo-Quiroz H."/>
            <person name="Brauer S.L."/>
            <person name="Goodson N."/>
            <person name="Yavitt J.B."/>
            <person name="Zinder S.H."/>
        </authorList>
    </citation>
    <scope>NUCLEOTIDE SEQUENCE [LARGE SCALE GENOMIC DNA]</scope>
    <source>
        <strain evidence="3">DSM 25820 / JCM 18151 / SWAN1</strain>
    </source>
</reference>
<keyword evidence="1" id="KW-1133">Transmembrane helix</keyword>
<dbReference type="STRING" id="868131.MSWAN_1612"/>
<evidence type="ECO:0000256" key="1">
    <source>
        <dbReference type="SAM" id="Phobius"/>
    </source>
</evidence>
<accession>F6D2A6</accession>
<evidence type="ECO:0000313" key="2">
    <source>
        <dbReference type="EMBL" id="AEG18623.1"/>
    </source>
</evidence>
<evidence type="ECO:0000313" key="3">
    <source>
        <dbReference type="Proteomes" id="UP000009231"/>
    </source>
</evidence>
<dbReference type="EMBL" id="CP002772">
    <property type="protein sequence ID" value="AEG18623.1"/>
    <property type="molecule type" value="Genomic_DNA"/>
</dbReference>
<dbReference type="Proteomes" id="UP000009231">
    <property type="component" value="Chromosome"/>
</dbReference>
<organism evidence="2 3">
    <name type="scientific">Methanobacterium paludis (strain DSM 25820 / JCM 18151 / SWAN1)</name>
    <dbReference type="NCBI Taxonomy" id="868131"/>
    <lineage>
        <taxon>Archaea</taxon>
        <taxon>Methanobacteriati</taxon>
        <taxon>Methanobacteriota</taxon>
        <taxon>Methanomada group</taxon>
        <taxon>Methanobacteria</taxon>
        <taxon>Methanobacteriales</taxon>
        <taxon>Methanobacteriaceae</taxon>
        <taxon>Methanobacterium</taxon>
    </lineage>
</organism>
<keyword evidence="3" id="KW-1185">Reference proteome</keyword>
<dbReference type="GeneID" id="42441938"/>